<gene>
    <name evidence="1" type="ORF">ACFQS1_30310</name>
</gene>
<protein>
    <submittedName>
        <fullName evidence="1">Uncharacterized protein</fullName>
    </submittedName>
</protein>
<proteinExistence type="predicted"/>
<name>A0ABW2I0R3_9ACTN</name>
<comment type="caution">
    <text evidence="1">The sequence shown here is derived from an EMBL/GenBank/DDBJ whole genome shotgun (WGS) entry which is preliminary data.</text>
</comment>
<accession>A0ABW2I0R3</accession>
<dbReference type="EMBL" id="JBHTBJ010000031">
    <property type="protein sequence ID" value="MFC7278297.1"/>
    <property type="molecule type" value="Genomic_DNA"/>
</dbReference>
<dbReference type="RefSeq" id="WP_378974997.1">
    <property type="nucleotide sequence ID" value="NZ_JBHTBJ010000031.1"/>
</dbReference>
<sequence>MREAEEAGVEVIIREGAMAYGPAPSRGRPGQIVLDPDASYGALLHEMSHLREDRDAGWLGMAGSMSDPAVRYQNEVRAYQQEMDYARSIGDQDSVDKLHELLRKEYEDIFGRAP</sequence>
<organism evidence="1 2">
    <name type="scientific">Paractinoplanes rhizophilus</name>
    <dbReference type="NCBI Taxonomy" id="1416877"/>
    <lineage>
        <taxon>Bacteria</taxon>
        <taxon>Bacillati</taxon>
        <taxon>Actinomycetota</taxon>
        <taxon>Actinomycetes</taxon>
        <taxon>Micromonosporales</taxon>
        <taxon>Micromonosporaceae</taxon>
        <taxon>Paractinoplanes</taxon>
    </lineage>
</organism>
<evidence type="ECO:0000313" key="1">
    <source>
        <dbReference type="EMBL" id="MFC7278297.1"/>
    </source>
</evidence>
<dbReference type="Proteomes" id="UP001596548">
    <property type="component" value="Unassembled WGS sequence"/>
</dbReference>
<evidence type="ECO:0000313" key="2">
    <source>
        <dbReference type="Proteomes" id="UP001596548"/>
    </source>
</evidence>
<reference evidence="2" key="1">
    <citation type="journal article" date="2019" name="Int. J. Syst. Evol. Microbiol.">
        <title>The Global Catalogue of Microorganisms (GCM) 10K type strain sequencing project: providing services to taxonomists for standard genome sequencing and annotation.</title>
        <authorList>
            <consortium name="The Broad Institute Genomics Platform"/>
            <consortium name="The Broad Institute Genome Sequencing Center for Infectious Disease"/>
            <person name="Wu L."/>
            <person name="Ma J."/>
        </authorList>
    </citation>
    <scope>NUCLEOTIDE SEQUENCE [LARGE SCALE GENOMIC DNA]</scope>
    <source>
        <strain evidence="2">XZYJT-10</strain>
    </source>
</reference>
<keyword evidence="2" id="KW-1185">Reference proteome</keyword>